<proteinExistence type="predicted"/>
<evidence type="ECO:0000313" key="1">
    <source>
        <dbReference type="EMBL" id="KAK9923037.1"/>
    </source>
</evidence>
<protein>
    <submittedName>
        <fullName evidence="1">Uncharacterized protein</fullName>
    </submittedName>
</protein>
<comment type="caution">
    <text evidence="1">The sequence shown here is derived from an EMBL/GenBank/DDBJ whole genome shotgun (WGS) entry which is preliminary data.</text>
</comment>
<sequence length="228" mass="26633">MSSLQQTFSSMSNPNFNELQWVFQIRKTLEEELEDDSKIPISIFEVHKSLLARGPESYTPQQVAIGPYHYCRPELYDMNRYKVTAAKRTQKQLQSLKFQHLIDQLTSFEPRIRSYYHKYLEFNGETLGWMMAIDASFFLKILQVHAVQEGRTMTKVFSRMAHLVDHAGRKSAHHAILRDMVMLENQIPLFVLRKSVEISVPIVGMRRRYASFDADGIVQRALPSQDEY</sequence>
<reference evidence="1 2" key="1">
    <citation type="journal article" date="2023" name="G3 (Bethesda)">
        <title>A chromosome-length genome assembly and annotation of blackberry (Rubus argutus, cv. 'Hillquist').</title>
        <authorList>
            <person name="Bruna T."/>
            <person name="Aryal R."/>
            <person name="Dudchenko O."/>
            <person name="Sargent D.J."/>
            <person name="Mead D."/>
            <person name="Buti M."/>
            <person name="Cavallini A."/>
            <person name="Hytonen T."/>
            <person name="Andres J."/>
            <person name="Pham M."/>
            <person name="Weisz D."/>
            <person name="Mascagni F."/>
            <person name="Usai G."/>
            <person name="Natali L."/>
            <person name="Bassil N."/>
            <person name="Fernandez G.E."/>
            <person name="Lomsadze A."/>
            <person name="Armour M."/>
            <person name="Olukolu B."/>
            <person name="Poorten T."/>
            <person name="Britton C."/>
            <person name="Davik J."/>
            <person name="Ashrafi H."/>
            <person name="Aiden E.L."/>
            <person name="Borodovsky M."/>
            <person name="Worthington M."/>
        </authorList>
    </citation>
    <scope>NUCLEOTIDE SEQUENCE [LARGE SCALE GENOMIC DNA]</scope>
    <source>
        <strain evidence="1">PI 553951</strain>
    </source>
</reference>
<dbReference type="EMBL" id="JBEDUW010000006">
    <property type="protein sequence ID" value="KAK9923037.1"/>
    <property type="molecule type" value="Genomic_DNA"/>
</dbReference>
<organism evidence="1 2">
    <name type="scientific">Rubus argutus</name>
    <name type="common">Southern blackberry</name>
    <dbReference type="NCBI Taxonomy" id="59490"/>
    <lineage>
        <taxon>Eukaryota</taxon>
        <taxon>Viridiplantae</taxon>
        <taxon>Streptophyta</taxon>
        <taxon>Embryophyta</taxon>
        <taxon>Tracheophyta</taxon>
        <taxon>Spermatophyta</taxon>
        <taxon>Magnoliopsida</taxon>
        <taxon>eudicotyledons</taxon>
        <taxon>Gunneridae</taxon>
        <taxon>Pentapetalae</taxon>
        <taxon>rosids</taxon>
        <taxon>fabids</taxon>
        <taxon>Rosales</taxon>
        <taxon>Rosaceae</taxon>
        <taxon>Rosoideae</taxon>
        <taxon>Rosoideae incertae sedis</taxon>
        <taxon>Rubus</taxon>
    </lineage>
</organism>
<dbReference type="Pfam" id="PF03140">
    <property type="entry name" value="DUF247"/>
    <property type="match status" value="1"/>
</dbReference>
<evidence type="ECO:0000313" key="2">
    <source>
        <dbReference type="Proteomes" id="UP001457282"/>
    </source>
</evidence>
<name>A0AAW1WER7_RUBAR</name>
<accession>A0AAW1WER7</accession>
<dbReference type="Proteomes" id="UP001457282">
    <property type="component" value="Unassembled WGS sequence"/>
</dbReference>
<keyword evidence="2" id="KW-1185">Reference proteome</keyword>
<dbReference type="InterPro" id="IPR004158">
    <property type="entry name" value="DUF247_pln"/>
</dbReference>
<dbReference type="PANTHER" id="PTHR31549">
    <property type="entry name" value="PROTEIN, PUTATIVE (DUF247)-RELATED-RELATED"/>
    <property type="match status" value="1"/>
</dbReference>
<gene>
    <name evidence="1" type="ORF">M0R45_031472</name>
</gene>
<dbReference type="PANTHER" id="PTHR31549:SF277">
    <property type="entry name" value="OS08G0167400 PROTEIN"/>
    <property type="match status" value="1"/>
</dbReference>
<dbReference type="AlphaFoldDB" id="A0AAW1WER7"/>